<proteinExistence type="inferred from homology"/>
<reference evidence="11 12" key="1">
    <citation type="submission" date="2023-02" db="EMBL/GenBank/DDBJ databases">
        <title>Host association and intracellularity evolved multiple times independently in the Rickettsiales.</title>
        <authorList>
            <person name="Castelli M."/>
            <person name="Nardi T."/>
            <person name="Gammuto L."/>
            <person name="Bellinzona G."/>
            <person name="Sabaneyeva E."/>
            <person name="Potekhin A."/>
            <person name="Serra V."/>
            <person name="Petroni G."/>
            <person name="Sassera D."/>
        </authorList>
    </citation>
    <scope>NUCLEOTIDE SEQUENCE [LARGE SCALE GENOMIC DNA]</scope>
    <source>
        <strain evidence="11 12">BOD18</strain>
    </source>
</reference>
<keyword evidence="11" id="KW-0969">Cilium</keyword>
<keyword evidence="8 10" id="KW-1133">Transmembrane helix</keyword>
<dbReference type="Proteomes" id="UP001293791">
    <property type="component" value="Unassembled WGS sequence"/>
</dbReference>
<evidence type="ECO:0000256" key="5">
    <source>
        <dbReference type="ARBA" id="ARBA00022500"/>
    </source>
</evidence>
<dbReference type="PANTHER" id="PTHR35091">
    <property type="entry name" value="FLAGELLAR PROTEIN FLIL"/>
    <property type="match status" value="1"/>
</dbReference>
<keyword evidence="11" id="KW-0966">Cell projection</keyword>
<keyword evidence="4" id="KW-1003">Cell membrane</keyword>
<sequence>MSDTDNIVKGLESAANFDLDVDVKSVVTTQEKNKILKISLIALVAFCIVVGALLKTGVLDLQSFFEAKNNLEHDRTSFLEMGEIIVNLDTRGKGSSLLKLSVVLELKSPNDVHRAKELLPRVNDSLIFYLRGLRPSDLNGSAALYRLREELMLRFNKILSPLEIVDVLFKDIIVQ</sequence>
<organism evidence="11 12">
    <name type="scientific">Candidatus Cyrtobacter comes</name>
    <dbReference type="NCBI Taxonomy" id="675776"/>
    <lineage>
        <taxon>Bacteria</taxon>
        <taxon>Pseudomonadati</taxon>
        <taxon>Pseudomonadota</taxon>
        <taxon>Alphaproteobacteria</taxon>
        <taxon>Rickettsiales</taxon>
        <taxon>Candidatus Midichloriaceae</taxon>
        <taxon>Candidatus Cyrtobacter</taxon>
    </lineage>
</organism>
<evidence type="ECO:0000256" key="10">
    <source>
        <dbReference type="RuleBase" id="RU364125"/>
    </source>
</evidence>
<keyword evidence="10" id="KW-0997">Cell inner membrane</keyword>
<comment type="caution">
    <text evidence="11">The sequence shown here is derived from an EMBL/GenBank/DDBJ whole genome shotgun (WGS) entry which is preliminary data.</text>
</comment>
<keyword evidence="5 10" id="KW-0145">Chemotaxis</keyword>
<gene>
    <name evidence="11" type="ORF">Cyrtocomes_00751</name>
</gene>
<keyword evidence="12" id="KW-1185">Reference proteome</keyword>
<evidence type="ECO:0000256" key="6">
    <source>
        <dbReference type="ARBA" id="ARBA00022692"/>
    </source>
</evidence>
<evidence type="ECO:0000313" key="12">
    <source>
        <dbReference type="Proteomes" id="UP001293791"/>
    </source>
</evidence>
<name>A0ABU5L8C5_9RICK</name>
<keyword evidence="7 10" id="KW-0283">Flagellar rotation</keyword>
<comment type="function">
    <text evidence="1 10">Controls the rotational direction of flagella during chemotaxis.</text>
</comment>
<comment type="subcellular location">
    <subcellularLocation>
        <location evidence="10">Cell inner membrane</location>
    </subcellularLocation>
    <subcellularLocation>
        <location evidence="2">Cell membrane</location>
        <topology evidence="2">Single-pass membrane protein</topology>
    </subcellularLocation>
</comment>
<accession>A0ABU5L8C5</accession>
<comment type="similarity">
    <text evidence="3 10">Belongs to the FliL family.</text>
</comment>
<evidence type="ECO:0000256" key="9">
    <source>
        <dbReference type="ARBA" id="ARBA00023136"/>
    </source>
</evidence>
<evidence type="ECO:0000256" key="2">
    <source>
        <dbReference type="ARBA" id="ARBA00004162"/>
    </source>
</evidence>
<evidence type="ECO:0000256" key="4">
    <source>
        <dbReference type="ARBA" id="ARBA00022475"/>
    </source>
</evidence>
<evidence type="ECO:0000313" key="11">
    <source>
        <dbReference type="EMBL" id="MDZ5762372.1"/>
    </source>
</evidence>
<evidence type="ECO:0000256" key="7">
    <source>
        <dbReference type="ARBA" id="ARBA00022779"/>
    </source>
</evidence>
<evidence type="ECO:0000256" key="3">
    <source>
        <dbReference type="ARBA" id="ARBA00008281"/>
    </source>
</evidence>
<keyword evidence="11" id="KW-0282">Flagellum</keyword>
<dbReference type="RefSeq" id="WP_322497841.1">
    <property type="nucleotide sequence ID" value="NZ_JARGYT010000042.1"/>
</dbReference>
<protein>
    <recommendedName>
        <fullName evidence="10">Flagellar protein FliL</fullName>
    </recommendedName>
</protein>
<keyword evidence="9 10" id="KW-0472">Membrane</keyword>
<dbReference type="InterPro" id="IPR005503">
    <property type="entry name" value="FliL"/>
</dbReference>
<feature type="transmembrane region" description="Helical" evidence="10">
    <location>
        <begin position="35"/>
        <end position="54"/>
    </location>
</feature>
<dbReference type="EMBL" id="JARGYT010000042">
    <property type="protein sequence ID" value="MDZ5762372.1"/>
    <property type="molecule type" value="Genomic_DNA"/>
</dbReference>
<dbReference type="PANTHER" id="PTHR35091:SF2">
    <property type="entry name" value="FLAGELLAR PROTEIN FLIL"/>
    <property type="match status" value="1"/>
</dbReference>
<keyword evidence="6 10" id="KW-0812">Transmembrane</keyword>
<evidence type="ECO:0000256" key="1">
    <source>
        <dbReference type="ARBA" id="ARBA00002254"/>
    </source>
</evidence>
<evidence type="ECO:0000256" key="8">
    <source>
        <dbReference type="ARBA" id="ARBA00022989"/>
    </source>
</evidence>
<dbReference type="Pfam" id="PF03748">
    <property type="entry name" value="FliL"/>
    <property type="match status" value="1"/>
</dbReference>